<evidence type="ECO:0000256" key="4">
    <source>
        <dbReference type="ARBA" id="ARBA00023125"/>
    </source>
</evidence>
<evidence type="ECO:0000256" key="1">
    <source>
        <dbReference type="ARBA" id="ARBA00004123"/>
    </source>
</evidence>
<accession>A0A165D782</accession>
<dbReference type="Gene3D" id="2.40.50.140">
    <property type="entry name" value="Nucleic acid-binding proteins"/>
    <property type="match status" value="1"/>
</dbReference>
<evidence type="ECO:0000313" key="10">
    <source>
        <dbReference type="Proteomes" id="UP000076842"/>
    </source>
</evidence>
<gene>
    <name evidence="9" type="ORF">CALCODRAFT_520857</name>
</gene>
<dbReference type="GO" id="GO:0005662">
    <property type="term" value="C:DNA replication factor A complex"/>
    <property type="evidence" value="ECO:0007669"/>
    <property type="project" value="TreeGrafter"/>
</dbReference>
<reference evidence="9 10" key="1">
    <citation type="journal article" date="2016" name="Mol. Biol. Evol.">
        <title>Comparative Genomics of Early-Diverging Mushroom-Forming Fungi Provides Insights into the Origins of Lignocellulose Decay Capabilities.</title>
        <authorList>
            <person name="Nagy L.G."/>
            <person name="Riley R."/>
            <person name="Tritt A."/>
            <person name="Adam C."/>
            <person name="Daum C."/>
            <person name="Floudas D."/>
            <person name="Sun H."/>
            <person name="Yadav J.S."/>
            <person name="Pangilinan J."/>
            <person name="Larsson K.H."/>
            <person name="Matsuura K."/>
            <person name="Barry K."/>
            <person name="Labutti K."/>
            <person name="Kuo R."/>
            <person name="Ohm R.A."/>
            <person name="Bhattacharya S.S."/>
            <person name="Shirouzu T."/>
            <person name="Yoshinaga Y."/>
            <person name="Martin F.M."/>
            <person name="Grigoriev I.V."/>
            <person name="Hibbett D.S."/>
        </authorList>
    </citation>
    <scope>NUCLEOTIDE SEQUENCE [LARGE SCALE GENOMIC DNA]</scope>
    <source>
        <strain evidence="9 10">HHB12733</strain>
    </source>
</reference>
<feature type="region of interest" description="Disordered" evidence="6">
    <location>
        <begin position="1"/>
        <end position="42"/>
    </location>
</feature>
<dbReference type="PANTHER" id="PTHR13989">
    <property type="entry name" value="REPLICATION PROTEIN A-RELATED"/>
    <property type="match status" value="1"/>
</dbReference>
<keyword evidence="10" id="KW-1185">Reference proteome</keyword>
<dbReference type="GO" id="GO:0006289">
    <property type="term" value="P:nucleotide-excision repair"/>
    <property type="evidence" value="ECO:0007669"/>
    <property type="project" value="TreeGrafter"/>
</dbReference>
<keyword evidence="4" id="KW-0238">DNA-binding</keyword>
<dbReference type="GO" id="GO:0000724">
    <property type="term" value="P:double-strand break repair via homologous recombination"/>
    <property type="evidence" value="ECO:0007669"/>
    <property type="project" value="TreeGrafter"/>
</dbReference>
<dbReference type="InterPro" id="IPR014646">
    <property type="entry name" value="Rfa2/RPA32"/>
</dbReference>
<dbReference type="SUPFAM" id="SSF50249">
    <property type="entry name" value="Nucleic acid-binding proteins"/>
    <property type="match status" value="1"/>
</dbReference>
<dbReference type="InterPro" id="IPR036388">
    <property type="entry name" value="WH-like_DNA-bd_sf"/>
</dbReference>
<evidence type="ECO:0000259" key="8">
    <source>
        <dbReference type="Pfam" id="PF08784"/>
    </source>
</evidence>
<dbReference type="Pfam" id="PF01336">
    <property type="entry name" value="tRNA_anti-codon"/>
    <property type="match status" value="1"/>
</dbReference>
<dbReference type="AlphaFoldDB" id="A0A165D782"/>
<keyword evidence="3" id="KW-0235">DNA replication</keyword>
<dbReference type="PANTHER" id="PTHR13989:SF16">
    <property type="entry name" value="REPLICATION PROTEIN A2"/>
    <property type="match status" value="1"/>
</dbReference>
<evidence type="ECO:0000259" key="7">
    <source>
        <dbReference type="Pfam" id="PF01336"/>
    </source>
</evidence>
<dbReference type="CDD" id="cd04478">
    <property type="entry name" value="RPA2_DBD_D"/>
    <property type="match status" value="1"/>
</dbReference>
<evidence type="ECO:0000256" key="3">
    <source>
        <dbReference type="ARBA" id="ARBA00022705"/>
    </source>
</evidence>
<name>A0A165D782_9BASI</name>
<dbReference type="InterPro" id="IPR014892">
    <property type="entry name" value="RPA_C"/>
</dbReference>
<sequence length="279" mass="29394">MSSPFYNNAGGGGGGGFNKSPYGSQESPAAGRSRTGTHSLRPVTIKQVMESSQAFVEAEWQIDGHDCPSVTFVAQVRNKAQQATNTAFSLEDGTGHIDARLWADSSDPDSAAGSEIENDMWVRAQGTIKSFNGKKHVAAQRVRPLTDKLEVYYHYCEALSVHLELTKGPAKGANGAAVNGHAQANGTTNVHADYTMGGGGGGGGNDYSSMQPLDRAIMQFIESSGSSDGCHITAISRAVGRTVPGATAEQISLALERLSDDGHVYNTVDDNHYQSVNAS</sequence>
<dbReference type="InterPro" id="IPR036390">
    <property type="entry name" value="WH_DNA-bd_sf"/>
</dbReference>
<dbReference type="Gene3D" id="1.10.10.10">
    <property type="entry name" value="Winged helix-like DNA-binding domain superfamily/Winged helix DNA-binding domain"/>
    <property type="match status" value="1"/>
</dbReference>
<organism evidence="9 10">
    <name type="scientific">Calocera cornea HHB12733</name>
    <dbReference type="NCBI Taxonomy" id="1353952"/>
    <lineage>
        <taxon>Eukaryota</taxon>
        <taxon>Fungi</taxon>
        <taxon>Dikarya</taxon>
        <taxon>Basidiomycota</taxon>
        <taxon>Agaricomycotina</taxon>
        <taxon>Dacrymycetes</taxon>
        <taxon>Dacrymycetales</taxon>
        <taxon>Dacrymycetaceae</taxon>
        <taxon>Calocera</taxon>
    </lineage>
</organism>
<dbReference type="GO" id="GO:0000781">
    <property type="term" value="C:chromosome, telomeric region"/>
    <property type="evidence" value="ECO:0007669"/>
    <property type="project" value="TreeGrafter"/>
</dbReference>
<evidence type="ECO:0000313" key="9">
    <source>
        <dbReference type="EMBL" id="KZT52209.1"/>
    </source>
</evidence>
<comment type="subcellular location">
    <subcellularLocation>
        <location evidence="1">Nucleus</location>
    </subcellularLocation>
</comment>
<evidence type="ECO:0000256" key="5">
    <source>
        <dbReference type="ARBA" id="ARBA00023242"/>
    </source>
</evidence>
<feature type="domain" description="Replication protein A C-terminal" evidence="8">
    <location>
        <begin position="162"/>
        <end position="271"/>
    </location>
</feature>
<dbReference type="FunCoup" id="A0A165D782">
    <property type="interactions" value="483"/>
</dbReference>
<dbReference type="STRING" id="1353952.A0A165D782"/>
<comment type="similarity">
    <text evidence="2">Belongs to the replication factor A protein 2 family.</text>
</comment>
<dbReference type="OrthoDB" id="25571at2759"/>
<dbReference type="Proteomes" id="UP000076842">
    <property type="component" value="Unassembled WGS sequence"/>
</dbReference>
<dbReference type="PIRSF" id="PIRSF036949">
    <property type="entry name" value="RPA32"/>
    <property type="match status" value="1"/>
</dbReference>
<dbReference type="InParanoid" id="A0A165D782"/>
<dbReference type="GO" id="GO:0035861">
    <property type="term" value="C:site of double-strand break"/>
    <property type="evidence" value="ECO:0007669"/>
    <property type="project" value="TreeGrafter"/>
</dbReference>
<dbReference type="EMBL" id="KV424074">
    <property type="protein sequence ID" value="KZT52209.1"/>
    <property type="molecule type" value="Genomic_DNA"/>
</dbReference>
<evidence type="ECO:0000256" key="2">
    <source>
        <dbReference type="ARBA" id="ARBA00007815"/>
    </source>
</evidence>
<dbReference type="InterPro" id="IPR012340">
    <property type="entry name" value="NA-bd_OB-fold"/>
</dbReference>
<dbReference type="InterPro" id="IPR004365">
    <property type="entry name" value="NA-bd_OB_tRNA"/>
</dbReference>
<dbReference type="SUPFAM" id="SSF46785">
    <property type="entry name" value="Winged helix' DNA-binding domain"/>
    <property type="match status" value="1"/>
</dbReference>
<evidence type="ECO:0000256" key="6">
    <source>
        <dbReference type="SAM" id="MobiDB-lite"/>
    </source>
</evidence>
<proteinExistence type="inferred from homology"/>
<dbReference type="GO" id="GO:0006260">
    <property type="term" value="P:DNA replication"/>
    <property type="evidence" value="ECO:0007669"/>
    <property type="project" value="UniProtKB-KW"/>
</dbReference>
<dbReference type="GO" id="GO:0003697">
    <property type="term" value="F:single-stranded DNA binding"/>
    <property type="evidence" value="ECO:0007669"/>
    <property type="project" value="TreeGrafter"/>
</dbReference>
<protein>
    <submittedName>
        <fullName evidence="9">Replication protein A, subunit RPA32</fullName>
    </submittedName>
</protein>
<keyword evidence="5" id="KW-0539">Nucleus</keyword>
<dbReference type="Pfam" id="PF08784">
    <property type="entry name" value="RPA_C"/>
    <property type="match status" value="1"/>
</dbReference>
<dbReference type="InterPro" id="IPR040260">
    <property type="entry name" value="RFA2-like"/>
</dbReference>
<feature type="domain" description="OB" evidence="7">
    <location>
        <begin position="70"/>
        <end position="145"/>
    </location>
</feature>